<name>A0A9J9LG66_RHIWR</name>
<dbReference type="Proteomes" id="UP000001989">
    <property type="component" value="Chromosome"/>
</dbReference>
<feature type="region of interest" description="Disordered" evidence="1">
    <location>
        <begin position="82"/>
        <end position="102"/>
    </location>
</feature>
<reference evidence="3 4" key="1">
    <citation type="journal article" date="2010" name="J. Bacteriol.">
        <title>Genome sequence of the dioxin-mineralizing bacterium Sphingomonas wittichii RW1.</title>
        <authorList>
            <person name="Miller T.R."/>
            <person name="Delcher A.L."/>
            <person name="Salzberg S.L."/>
            <person name="Saunders E."/>
            <person name="Detter J.C."/>
            <person name="Halden R.U."/>
        </authorList>
    </citation>
    <scope>NUCLEOTIDE SEQUENCE [LARGE SCALE GENOMIC DNA]</scope>
    <source>
        <strain evidence="4">DSM 6014 / CCUG 31198 / JCM 15750 / NBRC 105917 / EY 4224 / RW1</strain>
    </source>
</reference>
<sequence length="240" mass="27122">MTRFFSPEDLERWGMAEGDRNSVSSLKWLVRESGSSKADQQAIAQWEAEFRKQRGLGPDDPVPVTLPRMVLEADHARKLEAQRETERGFLPRGTQTPQQKGTSKIGMVAIVLPIPGWTQDQIDKALDKTVERNNFRKKDFFSIPAIENRVELFSRSRPGARNDVKAKIKGAEASGNFLFGAEAAAAGLTETEALLWARGAQIYQDVKAKKWPSGRDNPGDADRIRDGYRYFHQRYRASDR</sequence>
<dbReference type="Pfam" id="PF15607">
    <property type="entry name" value="Ntox44"/>
    <property type="match status" value="1"/>
</dbReference>
<protein>
    <recommendedName>
        <fullName evidence="2">Bacterial toxin 44 domain-containing protein</fullName>
    </recommendedName>
</protein>
<keyword evidence="4" id="KW-1185">Reference proteome</keyword>
<feature type="domain" description="Bacterial toxin 44" evidence="2">
    <location>
        <begin position="170"/>
        <end position="233"/>
    </location>
</feature>
<evidence type="ECO:0000313" key="3">
    <source>
        <dbReference type="EMBL" id="ABQ70775.1"/>
    </source>
</evidence>
<accession>A0A9J9LG66</accession>
<dbReference type="AlphaFoldDB" id="A0A9J9LG66"/>
<proteinExistence type="predicted"/>
<feature type="compositionally biased region" description="Polar residues" evidence="1">
    <location>
        <begin position="93"/>
        <end position="102"/>
    </location>
</feature>
<evidence type="ECO:0000259" key="2">
    <source>
        <dbReference type="Pfam" id="PF15607"/>
    </source>
</evidence>
<gene>
    <name evidence="3" type="ordered locus">Swit_4437</name>
</gene>
<dbReference type="EMBL" id="CP000699">
    <property type="protein sequence ID" value="ABQ70775.1"/>
    <property type="molecule type" value="Genomic_DNA"/>
</dbReference>
<organism evidence="3 4">
    <name type="scientific">Rhizorhabdus wittichii (strain DSM 6014 / CCUG 31198 / JCM 15750 / NBRC 105917 / EY 4224 / RW1)</name>
    <name type="common">Sphingomonas wittichii</name>
    <dbReference type="NCBI Taxonomy" id="392499"/>
    <lineage>
        <taxon>Bacteria</taxon>
        <taxon>Pseudomonadati</taxon>
        <taxon>Pseudomonadota</taxon>
        <taxon>Alphaproteobacteria</taxon>
        <taxon>Sphingomonadales</taxon>
        <taxon>Sphingomonadaceae</taxon>
        <taxon>Rhizorhabdus</taxon>
    </lineage>
</organism>
<dbReference type="KEGG" id="swi:Swit_4437"/>
<evidence type="ECO:0000256" key="1">
    <source>
        <dbReference type="SAM" id="MobiDB-lite"/>
    </source>
</evidence>
<evidence type="ECO:0000313" key="4">
    <source>
        <dbReference type="Proteomes" id="UP000001989"/>
    </source>
</evidence>
<dbReference type="InterPro" id="IPR028946">
    <property type="entry name" value="Ntox44"/>
</dbReference>